<dbReference type="Proteomes" id="UP001056120">
    <property type="component" value="Linkage Group LG09"/>
</dbReference>
<name>A0ACB9IC82_9ASTR</name>
<protein>
    <submittedName>
        <fullName evidence="1">Uncharacterized protein</fullName>
    </submittedName>
</protein>
<evidence type="ECO:0000313" key="1">
    <source>
        <dbReference type="EMBL" id="KAI3805273.1"/>
    </source>
</evidence>
<evidence type="ECO:0000313" key="2">
    <source>
        <dbReference type="Proteomes" id="UP001056120"/>
    </source>
</evidence>
<dbReference type="EMBL" id="CM042026">
    <property type="protein sequence ID" value="KAI3805273.1"/>
    <property type="molecule type" value="Genomic_DNA"/>
</dbReference>
<gene>
    <name evidence="1" type="ORF">L1987_27496</name>
</gene>
<keyword evidence="2" id="KW-1185">Reference proteome</keyword>
<reference evidence="1 2" key="2">
    <citation type="journal article" date="2022" name="Mol. Ecol. Resour.">
        <title>The genomes of chicory, endive, great burdock and yacon provide insights into Asteraceae paleo-polyploidization history and plant inulin production.</title>
        <authorList>
            <person name="Fan W."/>
            <person name="Wang S."/>
            <person name="Wang H."/>
            <person name="Wang A."/>
            <person name="Jiang F."/>
            <person name="Liu H."/>
            <person name="Zhao H."/>
            <person name="Xu D."/>
            <person name="Zhang Y."/>
        </authorList>
    </citation>
    <scope>NUCLEOTIDE SEQUENCE [LARGE SCALE GENOMIC DNA]</scope>
    <source>
        <strain evidence="2">cv. Yunnan</strain>
        <tissue evidence="1">Leaves</tissue>
    </source>
</reference>
<sequence>MMDQNSNKLAAQGESSCRQDFLVANDDDDDPTDTQGGSEHPIGSMMPIVTFVGGYSGAQGESGLGMVVGDKRKGKQVASKEIEGVKIDCLIDLDDVFIDDRESEDENVEIEFEKDDEGIKYATHEGFEFDALFINQINDQVLGDNQDKEEGEI</sequence>
<accession>A0ACB9IC82</accession>
<comment type="caution">
    <text evidence="1">The sequence shown here is derived from an EMBL/GenBank/DDBJ whole genome shotgun (WGS) entry which is preliminary data.</text>
</comment>
<reference evidence="2" key="1">
    <citation type="journal article" date="2022" name="Mol. Ecol. Resour.">
        <title>The genomes of chicory, endive, great burdock and yacon provide insights into Asteraceae palaeo-polyploidization history and plant inulin production.</title>
        <authorList>
            <person name="Fan W."/>
            <person name="Wang S."/>
            <person name="Wang H."/>
            <person name="Wang A."/>
            <person name="Jiang F."/>
            <person name="Liu H."/>
            <person name="Zhao H."/>
            <person name="Xu D."/>
            <person name="Zhang Y."/>
        </authorList>
    </citation>
    <scope>NUCLEOTIDE SEQUENCE [LARGE SCALE GENOMIC DNA]</scope>
    <source>
        <strain evidence="2">cv. Yunnan</strain>
    </source>
</reference>
<proteinExistence type="predicted"/>
<organism evidence="1 2">
    <name type="scientific">Smallanthus sonchifolius</name>
    <dbReference type="NCBI Taxonomy" id="185202"/>
    <lineage>
        <taxon>Eukaryota</taxon>
        <taxon>Viridiplantae</taxon>
        <taxon>Streptophyta</taxon>
        <taxon>Embryophyta</taxon>
        <taxon>Tracheophyta</taxon>
        <taxon>Spermatophyta</taxon>
        <taxon>Magnoliopsida</taxon>
        <taxon>eudicotyledons</taxon>
        <taxon>Gunneridae</taxon>
        <taxon>Pentapetalae</taxon>
        <taxon>asterids</taxon>
        <taxon>campanulids</taxon>
        <taxon>Asterales</taxon>
        <taxon>Asteraceae</taxon>
        <taxon>Asteroideae</taxon>
        <taxon>Heliantheae alliance</taxon>
        <taxon>Millerieae</taxon>
        <taxon>Smallanthus</taxon>
    </lineage>
</organism>